<keyword evidence="1" id="KW-1133">Transmembrane helix</keyword>
<dbReference type="EMBL" id="POTC01000001">
    <property type="protein sequence ID" value="POF64324.1"/>
    <property type="molecule type" value="Genomic_DNA"/>
</dbReference>
<feature type="transmembrane region" description="Helical" evidence="1">
    <location>
        <begin position="398"/>
        <end position="419"/>
    </location>
</feature>
<feature type="transmembrane region" description="Helical" evidence="1">
    <location>
        <begin position="214"/>
        <end position="234"/>
    </location>
</feature>
<dbReference type="AlphaFoldDB" id="A0A2S3W626"/>
<sequence length="442" mass="50208">MRTRRVRFMSEHLHSSSSGHLRRNVGRACLWSYLLSGTGLFWFNPIWMGAVVRRETELDAVRGIAALVVVFFHFWLIIPDEWKSHAYVAHMMGVSLTPEMIFHFTPLRLIISGSGAVGLFFVLSGYVLSLSMARQGMTSYGRFIVRRIFRIYLPFAVVILFSAALLPIVKVAPLHGVSQWFASEPWSIYPTEQVVTGHLLMIGTVPLVSLDNPMWSLIIEMRVSLIFPILFILMEKYRNETLACVTAAYFCSSIFLNRLGENPPTTFMHSMIFTFEYLPLFVVGILFYQFRERIFGFYGATRPVIRTVVMPLAVLLLGTPTIGPENAVGIMKNLIWIVCTTIGSVSVICIAINNETIRSFLQKSHMQGLGHISYSLYLSHMVVLLVMAYTLLQYMPLWGWAAFAMPGCVMVATACFWCVESPCMRAGYWLTRRRYLKPELVG</sequence>
<dbReference type="PANTHER" id="PTHR23028:SF131">
    <property type="entry name" value="BLR2367 PROTEIN"/>
    <property type="match status" value="1"/>
</dbReference>
<feature type="transmembrane region" description="Helical" evidence="1">
    <location>
        <begin position="271"/>
        <end position="291"/>
    </location>
</feature>
<organism evidence="3 4">
    <name type="scientific">Novacetimonas maltaceti</name>
    <dbReference type="NCBI Taxonomy" id="1203393"/>
    <lineage>
        <taxon>Bacteria</taxon>
        <taxon>Pseudomonadati</taxon>
        <taxon>Pseudomonadota</taxon>
        <taxon>Alphaproteobacteria</taxon>
        <taxon>Acetobacterales</taxon>
        <taxon>Acetobacteraceae</taxon>
        <taxon>Novacetimonas</taxon>
    </lineage>
</organism>
<feature type="transmembrane region" description="Helical" evidence="1">
    <location>
        <begin position="110"/>
        <end position="130"/>
    </location>
</feature>
<dbReference type="InterPro" id="IPR050879">
    <property type="entry name" value="Acyltransferase_3"/>
</dbReference>
<feature type="transmembrane region" description="Helical" evidence="1">
    <location>
        <begin position="374"/>
        <end position="392"/>
    </location>
</feature>
<feature type="transmembrane region" description="Helical" evidence="1">
    <location>
        <begin position="303"/>
        <end position="322"/>
    </location>
</feature>
<feature type="transmembrane region" description="Helical" evidence="1">
    <location>
        <begin position="85"/>
        <end position="104"/>
    </location>
</feature>
<dbReference type="GO" id="GO:0000271">
    <property type="term" value="P:polysaccharide biosynthetic process"/>
    <property type="evidence" value="ECO:0007669"/>
    <property type="project" value="TreeGrafter"/>
</dbReference>
<dbReference type="OrthoDB" id="9796461at2"/>
<reference evidence="3 4" key="1">
    <citation type="submission" date="2018-01" db="EMBL/GenBank/DDBJ databases">
        <title>Draft Genome Sequence of Komagataeibacter maltaceti LMG 1529, a Vinegar Producing Acetic Acid Bacterium Isolated from Malt Vinegar Brewery Acetifiers.</title>
        <authorList>
            <person name="Zhang Q."/>
            <person name="Hollensteiner J."/>
            <person name="Poehlein A."/>
            <person name="Daniel R."/>
        </authorList>
    </citation>
    <scope>NUCLEOTIDE SEQUENCE [LARGE SCALE GENOMIC DNA]</scope>
    <source>
        <strain evidence="3 4">LMG 1529</strain>
    </source>
</reference>
<comment type="caution">
    <text evidence="3">The sequence shown here is derived from an EMBL/GenBank/DDBJ whole genome shotgun (WGS) entry which is preliminary data.</text>
</comment>
<dbReference type="GO" id="GO:0016747">
    <property type="term" value="F:acyltransferase activity, transferring groups other than amino-acyl groups"/>
    <property type="evidence" value="ECO:0007669"/>
    <property type="project" value="InterPro"/>
</dbReference>
<name>A0A2S3W626_9PROT</name>
<feature type="transmembrane region" description="Helical" evidence="1">
    <location>
        <begin position="60"/>
        <end position="78"/>
    </location>
</feature>
<proteinExistence type="predicted"/>
<evidence type="ECO:0000313" key="4">
    <source>
        <dbReference type="Proteomes" id="UP000237344"/>
    </source>
</evidence>
<dbReference type="Pfam" id="PF01757">
    <property type="entry name" value="Acyl_transf_3"/>
    <property type="match status" value="1"/>
</dbReference>
<keyword evidence="4" id="KW-1185">Reference proteome</keyword>
<dbReference type="InterPro" id="IPR002656">
    <property type="entry name" value="Acyl_transf_3_dom"/>
</dbReference>
<keyword evidence="1" id="KW-0472">Membrane</keyword>
<keyword evidence="1" id="KW-0812">Transmembrane</keyword>
<evidence type="ECO:0000313" key="3">
    <source>
        <dbReference type="EMBL" id="POF64324.1"/>
    </source>
</evidence>
<gene>
    <name evidence="3" type="ORF">KMAL_02190</name>
</gene>
<evidence type="ECO:0000256" key="1">
    <source>
        <dbReference type="SAM" id="Phobius"/>
    </source>
</evidence>
<feature type="transmembrane region" description="Helical" evidence="1">
    <location>
        <begin position="241"/>
        <end position="259"/>
    </location>
</feature>
<feature type="transmembrane region" description="Helical" evidence="1">
    <location>
        <begin position="334"/>
        <end position="353"/>
    </location>
</feature>
<feature type="transmembrane region" description="Helical" evidence="1">
    <location>
        <begin position="30"/>
        <end position="48"/>
    </location>
</feature>
<keyword evidence="3" id="KW-0808">Transferase</keyword>
<dbReference type="Proteomes" id="UP000237344">
    <property type="component" value="Unassembled WGS sequence"/>
</dbReference>
<evidence type="ECO:0000259" key="2">
    <source>
        <dbReference type="Pfam" id="PF01757"/>
    </source>
</evidence>
<accession>A0A2S3W626</accession>
<protein>
    <submittedName>
        <fullName evidence="3">Acyltransferase family protein</fullName>
    </submittedName>
</protein>
<keyword evidence="3" id="KW-0012">Acyltransferase</keyword>
<dbReference type="PANTHER" id="PTHR23028">
    <property type="entry name" value="ACETYLTRANSFERASE"/>
    <property type="match status" value="1"/>
</dbReference>
<feature type="transmembrane region" description="Helical" evidence="1">
    <location>
        <begin position="151"/>
        <end position="169"/>
    </location>
</feature>
<feature type="domain" description="Acyltransferase 3" evidence="2">
    <location>
        <begin position="57"/>
        <end position="417"/>
    </location>
</feature>
<dbReference type="GO" id="GO:0016020">
    <property type="term" value="C:membrane"/>
    <property type="evidence" value="ECO:0007669"/>
    <property type="project" value="TreeGrafter"/>
</dbReference>